<name>A0ABX0N956_9BURK</name>
<sequence>MPGSGIMRGAGASMDLPAGLTVNTAGEAAWAGRPRAAALRWLLAYHLKTRAIARNQVMKVSINPVNTGTT</sequence>
<evidence type="ECO:0000313" key="2">
    <source>
        <dbReference type="Proteomes" id="UP000621455"/>
    </source>
</evidence>
<comment type="caution">
    <text evidence="1">The sequence shown here is derived from an EMBL/GenBank/DDBJ whole genome shotgun (WGS) entry which is preliminary data.</text>
</comment>
<proteinExistence type="predicted"/>
<evidence type="ECO:0000313" key="1">
    <source>
        <dbReference type="EMBL" id="NHZ81947.1"/>
    </source>
</evidence>
<organism evidence="1 2">
    <name type="scientific">Massilia frigida</name>
    <dbReference type="NCBI Taxonomy" id="2609281"/>
    <lineage>
        <taxon>Bacteria</taxon>
        <taxon>Pseudomonadati</taxon>
        <taxon>Pseudomonadota</taxon>
        <taxon>Betaproteobacteria</taxon>
        <taxon>Burkholderiales</taxon>
        <taxon>Oxalobacteraceae</taxon>
        <taxon>Telluria group</taxon>
        <taxon>Massilia</taxon>
    </lineage>
</organism>
<dbReference type="Proteomes" id="UP000621455">
    <property type="component" value="Unassembled WGS sequence"/>
</dbReference>
<accession>A0ABX0N956</accession>
<reference evidence="1 2" key="1">
    <citation type="submission" date="2019-10" db="EMBL/GenBank/DDBJ databases">
        <title>Taxonomy of Antarctic Massilia spp.: description of Massilia rubra sp. nov., Massilia aquatica sp. nov., Massilia mucilaginosa sp. nov., Massilia frigida sp. nov. isolated from streams, lakes and regoliths.</title>
        <authorList>
            <person name="Holochova P."/>
            <person name="Sedlacek I."/>
            <person name="Kralova S."/>
            <person name="Maslanova I."/>
            <person name="Busse H.-J."/>
            <person name="Stankova E."/>
            <person name="Vrbovska V."/>
            <person name="Kovarovic V."/>
            <person name="Bartak M."/>
            <person name="Svec P."/>
            <person name="Pantucek R."/>
        </authorList>
    </citation>
    <scope>NUCLEOTIDE SEQUENCE [LARGE SCALE GENOMIC DNA]</scope>
    <source>
        <strain evidence="1 2">CCM 8695</strain>
    </source>
</reference>
<dbReference type="EMBL" id="WHJG01000026">
    <property type="protein sequence ID" value="NHZ81947.1"/>
    <property type="molecule type" value="Genomic_DNA"/>
</dbReference>
<gene>
    <name evidence="1" type="ORF">F2P44_22105</name>
</gene>
<keyword evidence="2" id="KW-1185">Reference proteome</keyword>
<protein>
    <submittedName>
        <fullName evidence="1">Uncharacterized protein</fullName>
    </submittedName>
</protein>